<dbReference type="Proteomes" id="UP000214365">
    <property type="component" value="Unassembled WGS sequence"/>
</dbReference>
<dbReference type="GO" id="GO:0006865">
    <property type="term" value="P:amino acid transport"/>
    <property type="evidence" value="ECO:0007669"/>
    <property type="project" value="InterPro"/>
</dbReference>
<keyword evidence="4 6" id="KW-1133">Transmembrane helix</keyword>
<feature type="transmembrane region" description="Helical" evidence="6">
    <location>
        <begin position="75"/>
        <end position="101"/>
    </location>
</feature>
<comment type="caution">
    <text evidence="7">The sequence shown here is derived from an EMBL/GenBank/DDBJ whole genome shotgun (WGS) entry which is preliminary data.</text>
</comment>
<dbReference type="Pfam" id="PF13520">
    <property type="entry name" value="AA_permease_2"/>
    <property type="match status" value="1"/>
</dbReference>
<evidence type="ECO:0008006" key="9">
    <source>
        <dbReference type="Google" id="ProtNLM"/>
    </source>
</evidence>
<keyword evidence="5 6" id="KW-0472">Membrane</keyword>
<sequence length="479" mass="51426">MPEVVEPADAIKAHFAMATDQTLSKESSEQQPEGTQMRKRFNFLTLWSLFVAGTAGWEAIIASLYQVILAGGPTVLVWGFVISAVASICIASSLAEFASIWPSVAGQYHWAVALAPPKWRTIVGWYCAWILLLMNVLSSLSALFAAAFSLQALIVISVDSYTAEKYEAYLIIVAIIVVAVIINIFMPYMLHYLSAAGTVTHVLGFFAIIITLLATTKNKNSGKEVFGSLENYTGYHNNAAAFFIGLLPTASGFSTLDLPARYVDETKQPRQDVSRAMFWGVLTSSAIGLPFVIVIAFCMGSPADLLSSEIVALSPLAEIVLNSTGSLGAAIVLASIIIIVAFVSAIDCMGGISRIIMAQARDNVIPLGSFFSRIHSRWNTPVNAIFLAGSIQTCLAVIYVGNSTAFYGFLSGVFTLQVLSYGAPVAFHLFRRGSLNLSYGPWRMGRVGLGANIVGILLYLMLFVAVSLPTALPVTAPTM</sequence>
<keyword evidence="8" id="KW-1185">Reference proteome</keyword>
<feature type="transmembrane region" description="Helical" evidence="6">
    <location>
        <begin position="122"/>
        <end position="148"/>
    </location>
</feature>
<evidence type="ECO:0000256" key="2">
    <source>
        <dbReference type="ARBA" id="ARBA00022448"/>
    </source>
</evidence>
<dbReference type="OrthoDB" id="3257095at2759"/>
<dbReference type="STRING" id="1441469.A0A225AU82"/>
<name>A0A225AU82_TALAT</name>
<dbReference type="PANTHER" id="PTHR45649:SF14">
    <property type="entry name" value="GABA PERMEASE"/>
    <property type="match status" value="1"/>
</dbReference>
<dbReference type="PROSITE" id="PS00218">
    <property type="entry name" value="AMINO_ACID_PERMEASE_1"/>
    <property type="match status" value="1"/>
</dbReference>
<evidence type="ECO:0000313" key="8">
    <source>
        <dbReference type="Proteomes" id="UP000214365"/>
    </source>
</evidence>
<feature type="transmembrane region" description="Helical" evidence="6">
    <location>
        <begin position="168"/>
        <end position="185"/>
    </location>
</feature>
<accession>A0A225AU82</accession>
<dbReference type="PIRSF" id="PIRSF006060">
    <property type="entry name" value="AA_transporter"/>
    <property type="match status" value="1"/>
</dbReference>
<dbReference type="GO" id="GO:0022857">
    <property type="term" value="F:transmembrane transporter activity"/>
    <property type="evidence" value="ECO:0007669"/>
    <property type="project" value="InterPro"/>
</dbReference>
<organism evidence="7 8">
    <name type="scientific">Talaromyces atroroseus</name>
    <dbReference type="NCBI Taxonomy" id="1441469"/>
    <lineage>
        <taxon>Eukaryota</taxon>
        <taxon>Fungi</taxon>
        <taxon>Dikarya</taxon>
        <taxon>Ascomycota</taxon>
        <taxon>Pezizomycotina</taxon>
        <taxon>Eurotiomycetes</taxon>
        <taxon>Eurotiomycetidae</taxon>
        <taxon>Eurotiales</taxon>
        <taxon>Trichocomaceae</taxon>
        <taxon>Talaromyces</taxon>
        <taxon>Talaromyces sect. Trachyspermi</taxon>
    </lineage>
</organism>
<feature type="transmembrane region" description="Helical" evidence="6">
    <location>
        <begin position="382"/>
        <end position="400"/>
    </location>
</feature>
<evidence type="ECO:0000256" key="6">
    <source>
        <dbReference type="SAM" id="Phobius"/>
    </source>
</evidence>
<evidence type="ECO:0000256" key="3">
    <source>
        <dbReference type="ARBA" id="ARBA00022692"/>
    </source>
</evidence>
<feature type="transmembrane region" description="Helical" evidence="6">
    <location>
        <begin position="235"/>
        <end position="256"/>
    </location>
</feature>
<evidence type="ECO:0000256" key="1">
    <source>
        <dbReference type="ARBA" id="ARBA00004141"/>
    </source>
</evidence>
<gene>
    <name evidence="7" type="ORF">UA08_07346</name>
</gene>
<dbReference type="Gene3D" id="1.20.1740.10">
    <property type="entry name" value="Amino acid/polyamine transporter I"/>
    <property type="match status" value="1"/>
</dbReference>
<keyword evidence="2" id="KW-0813">Transport</keyword>
<dbReference type="PANTHER" id="PTHR45649">
    <property type="entry name" value="AMINO-ACID PERMEASE BAT1"/>
    <property type="match status" value="1"/>
</dbReference>
<dbReference type="GeneID" id="31007102"/>
<dbReference type="GO" id="GO:0016020">
    <property type="term" value="C:membrane"/>
    <property type="evidence" value="ECO:0007669"/>
    <property type="project" value="UniProtKB-SubCell"/>
</dbReference>
<feature type="transmembrane region" description="Helical" evidence="6">
    <location>
        <begin position="46"/>
        <end position="69"/>
    </location>
</feature>
<dbReference type="AlphaFoldDB" id="A0A225AU82"/>
<keyword evidence="3 6" id="KW-0812">Transmembrane</keyword>
<proteinExistence type="predicted"/>
<reference evidence="7 8" key="1">
    <citation type="submission" date="2015-06" db="EMBL/GenBank/DDBJ databases">
        <title>Talaromyces atroroseus IBT 11181 draft genome.</title>
        <authorList>
            <person name="Rasmussen K.B."/>
            <person name="Rasmussen S."/>
            <person name="Petersen B."/>
            <person name="Sicheritz-Ponten T."/>
            <person name="Mortensen U.H."/>
            <person name="Thrane U."/>
        </authorList>
    </citation>
    <scope>NUCLEOTIDE SEQUENCE [LARGE SCALE GENOMIC DNA]</scope>
    <source>
        <strain evidence="7 8">IBT 11181</strain>
    </source>
</reference>
<dbReference type="InterPro" id="IPR004840">
    <property type="entry name" value="Amino_acid_permease_CS"/>
</dbReference>
<dbReference type="InterPro" id="IPR002293">
    <property type="entry name" value="AA/rel_permease1"/>
</dbReference>
<evidence type="ECO:0000256" key="5">
    <source>
        <dbReference type="ARBA" id="ARBA00023136"/>
    </source>
</evidence>
<dbReference type="EMBL" id="LFMY01000012">
    <property type="protein sequence ID" value="OKL57027.1"/>
    <property type="molecule type" value="Genomic_DNA"/>
</dbReference>
<dbReference type="RefSeq" id="XP_020117148.1">
    <property type="nucleotide sequence ID" value="XM_020262570.1"/>
</dbReference>
<feature type="transmembrane region" description="Helical" evidence="6">
    <location>
        <begin position="323"/>
        <end position="346"/>
    </location>
</feature>
<evidence type="ECO:0000313" key="7">
    <source>
        <dbReference type="EMBL" id="OKL57027.1"/>
    </source>
</evidence>
<feature type="transmembrane region" description="Helical" evidence="6">
    <location>
        <begin position="192"/>
        <end position="215"/>
    </location>
</feature>
<feature type="transmembrane region" description="Helical" evidence="6">
    <location>
        <begin position="406"/>
        <end position="430"/>
    </location>
</feature>
<evidence type="ECO:0000256" key="4">
    <source>
        <dbReference type="ARBA" id="ARBA00022989"/>
    </source>
</evidence>
<protein>
    <recommendedName>
        <fullName evidence="9">Choline transport protein</fullName>
    </recommendedName>
</protein>
<feature type="transmembrane region" description="Helical" evidence="6">
    <location>
        <begin position="451"/>
        <end position="472"/>
    </location>
</feature>
<feature type="transmembrane region" description="Helical" evidence="6">
    <location>
        <begin position="277"/>
        <end position="303"/>
    </location>
</feature>
<comment type="subcellular location">
    <subcellularLocation>
        <location evidence="1">Membrane</location>
        <topology evidence="1">Multi-pass membrane protein</topology>
    </subcellularLocation>
</comment>